<feature type="non-terminal residue" evidence="3">
    <location>
        <position position="1"/>
    </location>
</feature>
<feature type="domain" description="Yeast cell wall synthesis Kre9/Knh1-like N-terminal" evidence="2">
    <location>
        <begin position="491"/>
        <end position="568"/>
    </location>
</feature>
<dbReference type="Proteomes" id="UP000034727">
    <property type="component" value="Unassembled WGS sequence"/>
</dbReference>
<gene>
    <name evidence="3" type="ORF">UX22_C0022G0001</name>
</gene>
<proteinExistence type="predicted"/>
<evidence type="ECO:0000313" key="4">
    <source>
        <dbReference type="Proteomes" id="UP000034727"/>
    </source>
</evidence>
<evidence type="ECO:0000256" key="1">
    <source>
        <dbReference type="ARBA" id="ARBA00022729"/>
    </source>
</evidence>
<keyword evidence="1" id="KW-0732">Signal</keyword>
<accession>A0A0G1N1L8</accession>
<dbReference type="AlphaFoldDB" id="A0A0G1N1L8"/>
<name>A0A0G1N1L8_9BACT</name>
<dbReference type="Pfam" id="PF10342">
    <property type="entry name" value="Kre9_KNH"/>
    <property type="match status" value="1"/>
</dbReference>
<protein>
    <recommendedName>
        <fullName evidence="2">Yeast cell wall synthesis Kre9/Knh1-like N-terminal domain-containing protein</fullName>
    </recommendedName>
</protein>
<dbReference type="InterPro" id="IPR018466">
    <property type="entry name" value="Kre9/Knh1-like_N"/>
</dbReference>
<comment type="caution">
    <text evidence="3">The sequence shown here is derived from an EMBL/GenBank/DDBJ whole genome shotgun (WGS) entry which is preliminary data.</text>
</comment>
<reference evidence="3 4" key="1">
    <citation type="journal article" date="2015" name="Nature">
        <title>rRNA introns, odd ribosomes, and small enigmatic genomes across a large radiation of phyla.</title>
        <authorList>
            <person name="Brown C.T."/>
            <person name="Hug L.A."/>
            <person name="Thomas B.C."/>
            <person name="Sharon I."/>
            <person name="Castelle C.J."/>
            <person name="Singh A."/>
            <person name="Wilkins M.J."/>
            <person name="Williams K.H."/>
            <person name="Banfield J.F."/>
        </authorList>
    </citation>
    <scope>NUCLEOTIDE SEQUENCE [LARGE SCALE GENOMIC DNA]</scope>
</reference>
<evidence type="ECO:0000259" key="2">
    <source>
        <dbReference type="Pfam" id="PF10342"/>
    </source>
</evidence>
<sequence>KVNTNVNMLNNSVDGCNKTTVFSGMSSWPIKFTNNSGYDQSVVFTADILDGVSLTKIASAVPGGIKVLAGNPPSINVSKSPSLGNTTYATGENNVKVAEFILAGSNTEDVKINSITWDVWTFGISDIDGMQNLSLWDGATRLDFTVQKPYKARDVLWINNGLTLAKNSSKTLSVRADIVSAFDGLEICISDSGIAGYGVETMRALVKTPSLRVCGQRISSIASAKPSTTITSPVGGETWKVGETHRIAWKSSNVSNVKLYLYDDRIPSSGAIVAYPAGGNSIPAVQGYYDWAIPNSILQGNDGKHFQIKIQDANDYRLYDSSNGYFTIVSATTAANVSLSYDSSTPVSANTIADSKGVSLVNYRISVNNGVFNLPTITLDLDTSKASVSDISTISIYKSGSLIGRGEFTATGRVVLNLSTIIPNGISQVWEVKADISPSAVPGHQISLGSPNLTFATQAEFNFTQVPIGWSNPMTIISTPSITTPSIIVLSPNGGELWEAGKTYEIKWISSPAGYLVSLSLVKKGETILTHIEGFLSNNNSYYWTAPSNLTIGEYKIMATLSDKIGTFDKSDNYFSIVSAATQSSITVVSPNGGEVWRVGETNVIKWKISGFAEPIDIRIDLYDDINLQTYPIAEVVASPLVDGSFSWAIPSSATTVEGRNLPITPGNKFRIVMFAERTSNGVKQQFRGESGHFTIGSSGIGSNNNGTSANLPLSASVIESMSSALSQLKAIFEGMR</sequence>
<dbReference type="EMBL" id="LCLJ01000022">
    <property type="protein sequence ID" value="KKU14501.1"/>
    <property type="molecule type" value="Genomic_DNA"/>
</dbReference>
<evidence type="ECO:0000313" key="3">
    <source>
        <dbReference type="EMBL" id="KKU14501.1"/>
    </source>
</evidence>
<organism evidence="3 4">
    <name type="scientific">Candidatus Jorgensenbacteria bacterium GW2011_GWA2_45_9</name>
    <dbReference type="NCBI Taxonomy" id="1618663"/>
    <lineage>
        <taxon>Bacteria</taxon>
        <taxon>Candidatus Joergenseniibacteriota</taxon>
    </lineage>
</organism>